<keyword evidence="3" id="KW-1185">Reference proteome</keyword>
<evidence type="ECO:0000313" key="2">
    <source>
        <dbReference type="EMBL" id="MBL1379173.1"/>
    </source>
</evidence>
<gene>
    <name evidence="2" type="ORF">JKV55_17880</name>
</gene>
<dbReference type="Pfam" id="PF01927">
    <property type="entry name" value="Mut7-C"/>
    <property type="match status" value="1"/>
</dbReference>
<dbReference type="PANTHER" id="PTHR39081:SF1">
    <property type="entry name" value="MUT7-C RNASE DOMAIN-CONTAINING PROTEIN"/>
    <property type="match status" value="1"/>
</dbReference>
<dbReference type="InterPro" id="IPR002782">
    <property type="entry name" value="Mut7-C_RNAse_dom"/>
</dbReference>
<evidence type="ECO:0000313" key="3">
    <source>
        <dbReference type="Proteomes" id="UP000638570"/>
    </source>
</evidence>
<comment type="caution">
    <text evidence="2">The sequence shown here is derived from an EMBL/GenBank/DDBJ whole genome shotgun (WGS) entry which is preliminary data.</text>
</comment>
<dbReference type="RefSeq" id="WP_202088241.1">
    <property type="nucleotide sequence ID" value="NZ_JAERTZ010000032.1"/>
</dbReference>
<dbReference type="EMBL" id="JAERTZ010000032">
    <property type="protein sequence ID" value="MBL1379173.1"/>
    <property type="molecule type" value="Genomic_DNA"/>
</dbReference>
<proteinExistence type="predicted"/>
<feature type="domain" description="Mut7-C RNAse" evidence="1">
    <location>
        <begin position="7"/>
        <end position="150"/>
    </location>
</feature>
<reference evidence="3" key="1">
    <citation type="submission" date="2021-01" db="EMBL/GenBank/DDBJ databases">
        <title>Genome public.</title>
        <authorList>
            <person name="Liu C."/>
            <person name="Sun Q."/>
        </authorList>
    </citation>
    <scope>NUCLEOTIDE SEQUENCE [LARGE SCALE GENOMIC DNA]</scope>
    <source>
        <strain evidence="3">CGMCC 1.18722</strain>
    </source>
</reference>
<protein>
    <submittedName>
        <fullName evidence="2">Mut7-C RNAse domain-containing protein</fullName>
    </submittedName>
</protein>
<accession>A0ABS1QYH1</accession>
<name>A0ABS1QYH1_9GAMM</name>
<organism evidence="2 3">
    <name type="scientific">Zobellella iuensis</name>
    <dbReference type="NCBI Taxonomy" id="2803811"/>
    <lineage>
        <taxon>Bacteria</taxon>
        <taxon>Pseudomonadati</taxon>
        <taxon>Pseudomonadota</taxon>
        <taxon>Gammaproteobacteria</taxon>
        <taxon>Aeromonadales</taxon>
        <taxon>Aeromonadaceae</taxon>
        <taxon>Zobellella</taxon>
    </lineage>
</organism>
<dbReference type="Proteomes" id="UP000638570">
    <property type="component" value="Unassembled WGS sequence"/>
</dbReference>
<dbReference type="PANTHER" id="PTHR39081">
    <property type="entry name" value="MUT7-C DOMAIN-CONTAINING PROTEIN"/>
    <property type="match status" value="1"/>
</dbReference>
<evidence type="ECO:0000259" key="1">
    <source>
        <dbReference type="Pfam" id="PF01927"/>
    </source>
</evidence>
<sequence length="162" mass="18594">MGRSRRPRFMADAMLGRLARWLRVLDFDTRYQPALTDHQLVELANAEGRILLTRDRHLVRFLRPDQALLLGSQVPLVQLQEVIGACRLPPPPRLFRRCLLCNTPLCPARPEDLSGRPPPLPPDGMAPVFQCPHCRRLYWPGSHTRRMREALQRALPDWLPGG</sequence>